<dbReference type="EMBL" id="BAABGR010000035">
    <property type="protein sequence ID" value="GAA4520146.1"/>
    <property type="molecule type" value="Genomic_DNA"/>
</dbReference>
<organism evidence="2 3">
    <name type="scientific">Sphingobacterium thermophilum</name>
    <dbReference type="NCBI Taxonomy" id="768534"/>
    <lineage>
        <taxon>Bacteria</taxon>
        <taxon>Pseudomonadati</taxon>
        <taxon>Bacteroidota</taxon>
        <taxon>Sphingobacteriia</taxon>
        <taxon>Sphingobacteriales</taxon>
        <taxon>Sphingobacteriaceae</taxon>
        <taxon>Sphingobacterium</taxon>
    </lineage>
</organism>
<feature type="domain" description="BACON" evidence="1">
    <location>
        <begin position="57"/>
        <end position="113"/>
    </location>
</feature>
<proteinExistence type="predicted"/>
<dbReference type="CDD" id="cd14948">
    <property type="entry name" value="BACON"/>
    <property type="match status" value="1"/>
</dbReference>
<dbReference type="Gene3D" id="2.60.40.10">
    <property type="entry name" value="Immunoglobulins"/>
    <property type="match status" value="1"/>
</dbReference>
<dbReference type="InterPro" id="IPR024361">
    <property type="entry name" value="BACON"/>
</dbReference>
<sequence length="422" mass="45201">MKALNIVGTFIILLLCVASCSKESVEHFLRRDTDKLSFGYKSSKQTFTLRSSQAWTIDLNGNDWISVDTLQGGATGERVLNVGVTVSRNLGAQREGIITLKSGDKTAEITVTQQEGTVIFGTPYFTQPLLPGTPLEEAYIVIPYSKGGLEGLVTVQSQISGPGAAGIQVPNTQVDMSNDAGEVRIPVTGTPTQVGVVNIGITLLGQTVSVNSEVKPQGNTDPVGTVYLSQDFNLLVLGGDHFNKAAGLQLQGDWATLDGKRVLPENPVFAISGTGNTDGSNDYFATMHPSYVAMRGLAGWTGSRVYERPGLVKINTASSTDGYLATPKLSAIQGWADIKVKFKAARWSENATNDKDATVAVFVRNAGTSAQHGVHFELTPNLTEFEVIVEGATSETVIEFRGRNAANSRFFLDDIHISKVIK</sequence>
<evidence type="ECO:0000313" key="2">
    <source>
        <dbReference type="EMBL" id="GAA4520146.1"/>
    </source>
</evidence>
<name>A0ABP8R793_9SPHI</name>
<evidence type="ECO:0000313" key="3">
    <source>
        <dbReference type="Proteomes" id="UP001500394"/>
    </source>
</evidence>
<keyword evidence="3" id="KW-1185">Reference proteome</keyword>
<dbReference type="RefSeq" id="WP_345068784.1">
    <property type="nucleotide sequence ID" value="NZ_BAABGR010000035.1"/>
</dbReference>
<evidence type="ECO:0000259" key="1">
    <source>
        <dbReference type="Pfam" id="PF13004"/>
    </source>
</evidence>
<accession>A0ABP8R793</accession>
<protein>
    <recommendedName>
        <fullName evidence="1">BACON domain-containing protein</fullName>
    </recommendedName>
</protein>
<gene>
    <name evidence="2" type="ORF">GCM10023173_24170</name>
</gene>
<dbReference type="InterPro" id="IPR013783">
    <property type="entry name" value="Ig-like_fold"/>
</dbReference>
<comment type="caution">
    <text evidence="2">The sequence shown here is derived from an EMBL/GenBank/DDBJ whole genome shotgun (WGS) entry which is preliminary data.</text>
</comment>
<dbReference type="Pfam" id="PF13004">
    <property type="entry name" value="BACON"/>
    <property type="match status" value="1"/>
</dbReference>
<reference evidence="3" key="1">
    <citation type="journal article" date="2019" name="Int. J. Syst. Evol. Microbiol.">
        <title>The Global Catalogue of Microorganisms (GCM) 10K type strain sequencing project: providing services to taxonomists for standard genome sequencing and annotation.</title>
        <authorList>
            <consortium name="The Broad Institute Genomics Platform"/>
            <consortium name="The Broad Institute Genome Sequencing Center for Infectious Disease"/>
            <person name="Wu L."/>
            <person name="Ma J."/>
        </authorList>
    </citation>
    <scope>NUCLEOTIDE SEQUENCE [LARGE SCALE GENOMIC DNA]</scope>
    <source>
        <strain evidence="3">JCM 17858</strain>
    </source>
</reference>
<dbReference type="Proteomes" id="UP001500394">
    <property type="component" value="Unassembled WGS sequence"/>
</dbReference>